<dbReference type="HOGENOM" id="CLU_1892809_0_0_7"/>
<keyword evidence="3" id="KW-1185">Reference proteome</keyword>
<feature type="domain" description="DUF4158" evidence="1">
    <location>
        <begin position="2"/>
        <end position="52"/>
    </location>
</feature>
<dbReference type="Pfam" id="PF13700">
    <property type="entry name" value="DUF4158"/>
    <property type="match status" value="1"/>
</dbReference>
<geneLocation type="plasmid" evidence="2 3">
    <name>pHRM2a</name>
</geneLocation>
<dbReference type="AlphaFoldDB" id="C0QMN0"/>
<evidence type="ECO:0000313" key="2">
    <source>
        <dbReference type="EMBL" id="ACN18024.1"/>
    </source>
</evidence>
<dbReference type="eggNOG" id="COG4644">
    <property type="taxonomic scope" value="Bacteria"/>
</dbReference>
<dbReference type="InterPro" id="IPR025296">
    <property type="entry name" value="DUF4158"/>
</dbReference>
<gene>
    <name evidence="2" type="ORF">HRM2_p00300</name>
</gene>
<accession>C0QMN0</accession>
<protein>
    <submittedName>
        <fullName evidence="2">Transposase</fullName>
    </submittedName>
</protein>
<dbReference type="KEGG" id="dat:HRM2_p00300"/>
<sequence length="134" mass="15117">MAHYRQAVHAATDLALQTDKGIVLATSVLEKLRHQHIIIPALDVIERVCAEATTCVNRRIYEVLSEPLSNGHLHRLDDLLKRRENSKTTWLAWLRQFPSASYKGIKTGILIVVEGKKQLALIKSHPCGKILHLI</sequence>
<reference evidence="2 3" key="1">
    <citation type="journal article" date="2009" name="Environ. Microbiol.">
        <title>Genome sequence of Desulfobacterium autotrophicum HRM2, a marine sulfate reducer oxidizing organic carbon completely to carbon dioxide.</title>
        <authorList>
            <person name="Strittmatter A.W."/>
            <person name="Liesegang H."/>
            <person name="Rabus R."/>
            <person name="Decker I."/>
            <person name="Amann J."/>
            <person name="Andres S."/>
            <person name="Henne A."/>
            <person name="Fricke W.F."/>
            <person name="Martinez-Arias R."/>
            <person name="Bartels D."/>
            <person name="Goesmann A."/>
            <person name="Krause L."/>
            <person name="Puehler A."/>
            <person name="Klenk H.P."/>
            <person name="Richter M."/>
            <person name="Schuler M."/>
            <person name="Gloeckner F.O."/>
            <person name="Meyerdierks A."/>
            <person name="Gottschalk G."/>
            <person name="Amann R."/>
        </authorList>
    </citation>
    <scope>NUCLEOTIDE SEQUENCE [LARGE SCALE GENOMIC DNA]</scope>
    <source>
        <strain evidence="3">ATCC 43914 / DSM 3382 / HRM2</strain>
        <plasmid evidence="3">Plasmid pHRM2a</plasmid>
    </source>
</reference>
<organism evidence="2 3">
    <name type="scientific">Desulforapulum autotrophicum (strain ATCC 43914 / DSM 3382 / VKM B-1955 / HRM2)</name>
    <name type="common">Desulfobacterium autotrophicum</name>
    <dbReference type="NCBI Taxonomy" id="177437"/>
    <lineage>
        <taxon>Bacteria</taxon>
        <taxon>Pseudomonadati</taxon>
        <taxon>Thermodesulfobacteriota</taxon>
        <taxon>Desulfobacteria</taxon>
        <taxon>Desulfobacterales</taxon>
        <taxon>Desulfobacteraceae</taxon>
        <taxon>Desulforapulum</taxon>
    </lineage>
</organism>
<evidence type="ECO:0000259" key="1">
    <source>
        <dbReference type="Pfam" id="PF13700"/>
    </source>
</evidence>
<dbReference type="EMBL" id="CP001088">
    <property type="protein sequence ID" value="ACN18024.1"/>
    <property type="molecule type" value="Genomic_DNA"/>
</dbReference>
<proteinExistence type="predicted"/>
<dbReference type="Proteomes" id="UP000000442">
    <property type="component" value="Plasmid pHRM2a"/>
</dbReference>
<name>C0QMN0_DESAH</name>
<evidence type="ECO:0000313" key="3">
    <source>
        <dbReference type="Proteomes" id="UP000000442"/>
    </source>
</evidence>
<keyword evidence="2" id="KW-0614">Plasmid</keyword>